<dbReference type="Gene3D" id="3.20.20.70">
    <property type="entry name" value="Aldolase class I"/>
    <property type="match status" value="1"/>
</dbReference>
<evidence type="ECO:0000259" key="10">
    <source>
        <dbReference type="PROSITE" id="PS51379"/>
    </source>
</evidence>
<dbReference type="Pfam" id="PF04055">
    <property type="entry name" value="Radical_SAM"/>
    <property type="match status" value="1"/>
</dbReference>
<evidence type="ECO:0000313" key="15">
    <source>
        <dbReference type="Proteomes" id="UP000596035"/>
    </source>
</evidence>
<evidence type="ECO:0000256" key="5">
    <source>
        <dbReference type="ARBA" id="ARBA00022723"/>
    </source>
</evidence>
<evidence type="ECO:0000313" key="13">
    <source>
        <dbReference type="EMBL" id="QQR30021.1"/>
    </source>
</evidence>
<dbReference type="InterPro" id="IPR017896">
    <property type="entry name" value="4Fe4S_Fe-S-bd"/>
</dbReference>
<evidence type="ECO:0000256" key="4">
    <source>
        <dbReference type="ARBA" id="ARBA00022691"/>
    </source>
</evidence>
<accession>A0A1Z2XQN2</accession>
<reference evidence="13 15" key="3">
    <citation type="submission" date="2020-11" db="EMBL/GenBank/DDBJ databases">
        <title>Closed and high quality bacterial genomes of the OMM12 community.</title>
        <authorList>
            <person name="Marbouty M."/>
            <person name="Lamy-Besnier Q."/>
            <person name="Debarbieux L."/>
            <person name="Koszul R."/>
        </authorList>
    </citation>
    <scope>NUCLEOTIDE SEQUENCE [LARGE SCALE GENOMIC DNA]</scope>
    <source>
        <strain evidence="13 15">KB18</strain>
    </source>
</reference>
<dbReference type="Proteomes" id="UP000596035">
    <property type="component" value="Chromosome"/>
</dbReference>
<dbReference type="InterPro" id="IPR040074">
    <property type="entry name" value="BssD/PflA/YjjW"/>
</dbReference>
<dbReference type="SFLD" id="SFLDS00029">
    <property type="entry name" value="Radical_SAM"/>
    <property type="match status" value="1"/>
</dbReference>
<evidence type="ECO:0000313" key="12">
    <source>
        <dbReference type="EMBL" id="ASB40740.1"/>
    </source>
</evidence>
<feature type="domain" description="4Fe-4S ferredoxin-type" evidence="10">
    <location>
        <begin position="77"/>
        <end position="106"/>
    </location>
</feature>
<dbReference type="CDD" id="cd01335">
    <property type="entry name" value="Radical_SAM"/>
    <property type="match status" value="1"/>
</dbReference>
<comment type="cofactor">
    <cofactor evidence="1">
        <name>[4Fe-4S] cluster</name>
        <dbReference type="ChEBI" id="CHEBI:49883"/>
    </cofactor>
</comment>
<keyword evidence="14" id="KW-1185">Reference proteome</keyword>
<dbReference type="Proteomes" id="UP000196710">
    <property type="component" value="Chromosome"/>
</dbReference>
<organism evidence="13 15">
    <name type="scientific">Acutalibacter muris</name>
    <dbReference type="NCBI Taxonomy" id="1796620"/>
    <lineage>
        <taxon>Bacteria</taxon>
        <taxon>Bacillati</taxon>
        <taxon>Bacillota</taxon>
        <taxon>Clostridia</taxon>
        <taxon>Eubacteriales</taxon>
        <taxon>Acutalibacteraceae</taxon>
        <taxon>Acutalibacter</taxon>
    </lineage>
</organism>
<dbReference type="PROSITE" id="PS00198">
    <property type="entry name" value="4FE4S_FER_1"/>
    <property type="match status" value="1"/>
</dbReference>
<evidence type="ECO:0000256" key="9">
    <source>
        <dbReference type="ARBA" id="ARBA00047365"/>
    </source>
</evidence>
<dbReference type="InterPro" id="IPR012839">
    <property type="entry name" value="Organic_radical_activase"/>
</dbReference>
<dbReference type="EMBL" id="CP065321">
    <property type="protein sequence ID" value="QQR30021.1"/>
    <property type="molecule type" value="Genomic_DNA"/>
</dbReference>
<keyword evidence="7" id="KW-0408">Iron</keyword>
<dbReference type="InterPro" id="IPR013785">
    <property type="entry name" value="Aldolase_TIM"/>
</dbReference>
<dbReference type="InterPro" id="IPR058240">
    <property type="entry name" value="rSAM_sf"/>
</dbReference>
<dbReference type="SFLD" id="SFLDG01118">
    <property type="entry name" value="activating_enzymes__group_2"/>
    <property type="match status" value="1"/>
</dbReference>
<dbReference type="GO" id="GO:0016491">
    <property type="term" value="F:oxidoreductase activity"/>
    <property type="evidence" value="ECO:0007669"/>
    <property type="project" value="UniProtKB-KW"/>
</dbReference>
<evidence type="ECO:0000256" key="3">
    <source>
        <dbReference type="ARBA" id="ARBA00022485"/>
    </source>
</evidence>
<comment type="similarity">
    <text evidence="2">Belongs to the organic radical-activating enzymes family.</text>
</comment>
<dbReference type="PROSITE" id="PS01087">
    <property type="entry name" value="RADICAL_ACTIVATING"/>
    <property type="match status" value="1"/>
</dbReference>
<keyword evidence="8" id="KW-0411">Iron-sulfur</keyword>
<keyword evidence="4" id="KW-0949">S-adenosyl-L-methionine</keyword>
<keyword evidence="6" id="KW-0560">Oxidoreductase</keyword>
<evidence type="ECO:0000313" key="14">
    <source>
        <dbReference type="Proteomes" id="UP000196710"/>
    </source>
</evidence>
<dbReference type="PANTHER" id="PTHR30352:SF4">
    <property type="entry name" value="PYRUVATE FORMATE-LYASE 2-ACTIVATING ENZYME"/>
    <property type="match status" value="1"/>
</dbReference>
<evidence type="ECO:0000259" key="11">
    <source>
        <dbReference type="PROSITE" id="PS51918"/>
    </source>
</evidence>
<dbReference type="InterPro" id="IPR034457">
    <property type="entry name" value="Organic_radical-activating"/>
</dbReference>
<gene>
    <name evidence="12" type="ORF">ADH66_08765</name>
    <name evidence="13" type="ORF">I5Q82_18810</name>
</gene>
<dbReference type="InterPro" id="IPR017900">
    <property type="entry name" value="4Fe4S_Fe_S_CS"/>
</dbReference>
<dbReference type="RefSeq" id="WP_066533445.1">
    <property type="nucleotide sequence ID" value="NZ_CP021422.1"/>
</dbReference>
<dbReference type="PROSITE" id="PS51379">
    <property type="entry name" value="4FE4S_FER_2"/>
    <property type="match status" value="2"/>
</dbReference>
<dbReference type="EMBL" id="CP021422">
    <property type="protein sequence ID" value="ASB40740.1"/>
    <property type="molecule type" value="Genomic_DNA"/>
</dbReference>
<dbReference type="SUPFAM" id="SSF54862">
    <property type="entry name" value="4Fe-4S ferredoxins"/>
    <property type="match status" value="1"/>
</dbReference>
<dbReference type="GO" id="GO:0051539">
    <property type="term" value="F:4 iron, 4 sulfur cluster binding"/>
    <property type="evidence" value="ECO:0007669"/>
    <property type="project" value="UniProtKB-KW"/>
</dbReference>
<sequence length="295" mass="32885">MTREEKALIFDVQRFCVHDGPGIRSTVFFKGCNMRCAWCHNPESFSQRPELLFRPEKCTACGACEACPSGAHRRENGSHSFHRENCSGCGVCASLCPNGALELSGREMTVEEVMEELRKDDKYYAASGGGVTLSGGEASIWFNFVRELLDACKSQGFHTALETNGLISAERLEALIPRTDLFLFDCKHTDPEPHLHWTGAPLQPVLDSLQALDRAGAKVILRCPIIPGVNDGEAHFAALRDIRAKYASIQQVEVMAYHDVGRGKWQALGRSYAFEDLKTVPPDQKRRWQEQLSQL</sequence>
<feature type="domain" description="4Fe-4S ferredoxin-type" evidence="10">
    <location>
        <begin position="49"/>
        <end position="76"/>
    </location>
</feature>
<proteinExistence type="inferred from homology"/>
<feature type="domain" description="Radical SAM core" evidence="11">
    <location>
        <begin position="18"/>
        <end position="295"/>
    </location>
</feature>
<reference evidence="14" key="2">
    <citation type="submission" date="2017-05" db="EMBL/GenBank/DDBJ databases">
        <title>Improved OligoMM genomes.</title>
        <authorList>
            <person name="Garzetti D."/>
        </authorList>
    </citation>
    <scope>NUCLEOTIDE SEQUENCE [LARGE SCALE GENOMIC DNA]</scope>
    <source>
        <strain evidence="14">KB18</strain>
    </source>
</reference>
<dbReference type="SUPFAM" id="SSF102114">
    <property type="entry name" value="Radical SAM enzymes"/>
    <property type="match status" value="1"/>
</dbReference>
<dbReference type="KEGG" id="amur:ADH66_08765"/>
<dbReference type="SFLD" id="SFLDG01066">
    <property type="entry name" value="organic_radical-activating_enz"/>
    <property type="match status" value="1"/>
</dbReference>
<evidence type="ECO:0000256" key="7">
    <source>
        <dbReference type="ARBA" id="ARBA00023004"/>
    </source>
</evidence>
<reference evidence="12" key="1">
    <citation type="journal article" date="2017" name="Genome Announc.">
        <title>High-Quality Whole-Genome Sequences of the Oligo-Mouse-Microbiota Bacterial Community.</title>
        <authorList>
            <person name="Garzetti D."/>
            <person name="Brugiroux S."/>
            <person name="Bunk B."/>
            <person name="Pukall R."/>
            <person name="McCoy K.D."/>
            <person name="Macpherson A.J."/>
            <person name="Stecher B."/>
        </authorList>
    </citation>
    <scope>NUCLEOTIDE SEQUENCE</scope>
    <source>
        <strain evidence="12">KB18</strain>
    </source>
</reference>
<dbReference type="NCBIfam" id="TIGR02494">
    <property type="entry name" value="PFLE_PFLC"/>
    <property type="match status" value="1"/>
</dbReference>
<keyword evidence="5" id="KW-0479">Metal-binding</keyword>
<dbReference type="InterPro" id="IPR007197">
    <property type="entry name" value="rSAM"/>
</dbReference>
<protein>
    <submittedName>
        <fullName evidence="13">Glycyl-radical enzyme activating protein</fullName>
    </submittedName>
</protein>
<dbReference type="AlphaFoldDB" id="A0A1Z2XQN2"/>
<evidence type="ECO:0000256" key="1">
    <source>
        <dbReference type="ARBA" id="ARBA00001966"/>
    </source>
</evidence>
<evidence type="ECO:0000256" key="6">
    <source>
        <dbReference type="ARBA" id="ARBA00023002"/>
    </source>
</evidence>
<dbReference type="PIRSF" id="PIRSF000371">
    <property type="entry name" value="PFL_act_enz"/>
    <property type="match status" value="1"/>
</dbReference>
<dbReference type="PROSITE" id="PS51918">
    <property type="entry name" value="RADICAL_SAM"/>
    <property type="match status" value="1"/>
</dbReference>
<evidence type="ECO:0000256" key="8">
    <source>
        <dbReference type="ARBA" id="ARBA00023014"/>
    </source>
</evidence>
<dbReference type="PANTHER" id="PTHR30352">
    <property type="entry name" value="PYRUVATE FORMATE-LYASE-ACTIVATING ENZYME"/>
    <property type="match status" value="1"/>
</dbReference>
<name>A0A1Z2XQN2_9FIRM</name>
<dbReference type="InterPro" id="IPR001989">
    <property type="entry name" value="Radical_activat_CS"/>
</dbReference>
<evidence type="ECO:0000256" key="2">
    <source>
        <dbReference type="ARBA" id="ARBA00009777"/>
    </source>
</evidence>
<comment type="catalytic activity">
    <reaction evidence="9">
        <text>glycyl-[protein] + reduced [flavodoxin] + S-adenosyl-L-methionine = glycin-2-yl radical-[protein] + semiquinone [flavodoxin] + 5'-deoxyadenosine + L-methionine + H(+)</text>
        <dbReference type="Rhea" id="RHEA:61976"/>
        <dbReference type="Rhea" id="RHEA-COMP:10622"/>
        <dbReference type="Rhea" id="RHEA-COMP:14480"/>
        <dbReference type="Rhea" id="RHEA-COMP:15993"/>
        <dbReference type="Rhea" id="RHEA-COMP:15994"/>
        <dbReference type="ChEBI" id="CHEBI:15378"/>
        <dbReference type="ChEBI" id="CHEBI:17319"/>
        <dbReference type="ChEBI" id="CHEBI:29947"/>
        <dbReference type="ChEBI" id="CHEBI:32722"/>
        <dbReference type="ChEBI" id="CHEBI:57618"/>
        <dbReference type="ChEBI" id="CHEBI:57844"/>
        <dbReference type="ChEBI" id="CHEBI:59789"/>
        <dbReference type="ChEBI" id="CHEBI:140311"/>
    </reaction>
</comment>
<keyword evidence="3" id="KW-0004">4Fe-4S</keyword>
<dbReference type="GO" id="GO:0046872">
    <property type="term" value="F:metal ion binding"/>
    <property type="evidence" value="ECO:0007669"/>
    <property type="project" value="UniProtKB-KW"/>
</dbReference>